<keyword evidence="9" id="KW-0862">Zinc</keyword>
<evidence type="ECO:0000256" key="1">
    <source>
        <dbReference type="ARBA" id="ARBA00001947"/>
    </source>
</evidence>
<evidence type="ECO:0000313" key="18">
    <source>
        <dbReference type="EMBL" id="KAJ8963361.1"/>
    </source>
</evidence>
<comment type="similarity">
    <text evidence="3">Belongs to the peptidase M28 family.</text>
</comment>
<dbReference type="FunFam" id="3.40.630.10:FF:000008">
    <property type="entry name" value="Endoplasmic reticulum metallopeptidase 1"/>
    <property type="match status" value="1"/>
</dbReference>
<dbReference type="Pfam" id="PF04389">
    <property type="entry name" value="Peptidase_M28"/>
    <property type="match status" value="1"/>
</dbReference>
<evidence type="ECO:0000256" key="6">
    <source>
        <dbReference type="ARBA" id="ARBA00022723"/>
    </source>
</evidence>
<evidence type="ECO:0000313" key="19">
    <source>
        <dbReference type="Proteomes" id="UP001162162"/>
    </source>
</evidence>
<dbReference type="InterPro" id="IPR048024">
    <property type="entry name" value="Fxna-like_M28_dom"/>
</dbReference>
<dbReference type="InterPro" id="IPR053973">
    <property type="entry name" value="ERMP1-like_C"/>
</dbReference>
<evidence type="ECO:0000256" key="9">
    <source>
        <dbReference type="ARBA" id="ARBA00022833"/>
    </source>
</evidence>
<evidence type="ECO:0000256" key="4">
    <source>
        <dbReference type="ARBA" id="ARBA00022670"/>
    </source>
</evidence>
<evidence type="ECO:0000256" key="7">
    <source>
        <dbReference type="ARBA" id="ARBA00022801"/>
    </source>
</evidence>
<dbReference type="SUPFAM" id="SSF53187">
    <property type="entry name" value="Zn-dependent exopeptidases"/>
    <property type="match status" value="1"/>
</dbReference>
<dbReference type="PANTHER" id="PTHR12147:SF22">
    <property type="entry name" value="ENDOPLASMIC RETICULUM METALLOPEPTIDASE 1"/>
    <property type="match status" value="1"/>
</dbReference>
<comment type="cofactor">
    <cofactor evidence="1">
        <name>Zn(2+)</name>
        <dbReference type="ChEBI" id="CHEBI:29105"/>
    </cofactor>
</comment>
<dbReference type="InterPro" id="IPR007484">
    <property type="entry name" value="Peptidase_M28"/>
</dbReference>
<keyword evidence="8" id="KW-0256">Endoplasmic reticulum</keyword>
<evidence type="ECO:0000256" key="12">
    <source>
        <dbReference type="ARBA" id="ARBA00023136"/>
    </source>
</evidence>
<dbReference type="GO" id="GO:0008235">
    <property type="term" value="F:metalloexopeptidase activity"/>
    <property type="evidence" value="ECO:0007669"/>
    <property type="project" value="InterPro"/>
</dbReference>
<feature type="transmembrane region" description="Helical" evidence="15">
    <location>
        <begin position="454"/>
        <end position="478"/>
    </location>
</feature>
<proteinExistence type="inferred from homology"/>
<dbReference type="Proteomes" id="UP001162162">
    <property type="component" value="Unassembled WGS sequence"/>
</dbReference>
<feature type="transmembrane region" description="Helical" evidence="15">
    <location>
        <begin position="490"/>
        <end position="509"/>
    </location>
</feature>
<evidence type="ECO:0000256" key="8">
    <source>
        <dbReference type="ARBA" id="ARBA00022824"/>
    </source>
</evidence>
<evidence type="ECO:0000256" key="14">
    <source>
        <dbReference type="ARBA" id="ARBA00078796"/>
    </source>
</evidence>
<dbReference type="AlphaFoldDB" id="A0AAV8ZG16"/>
<reference evidence="18" key="1">
    <citation type="journal article" date="2023" name="Insect Mol. Biol.">
        <title>Genome sequencing provides insights into the evolution of gene families encoding plant cell wall-degrading enzymes in longhorned beetles.</title>
        <authorList>
            <person name="Shin N.R."/>
            <person name="Okamura Y."/>
            <person name="Kirsch R."/>
            <person name="Pauchet Y."/>
        </authorList>
    </citation>
    <scope>NUCLEOTIDE SEQUENCE</scope>
    <source>
        <strain evidence="18">AMC_N1</strain>
    </source>
</reference>
<protein>
    <recommendedName>
        <fullName evidence="14">FXNA-like protease</fullName>
    </recommendedName>
</protein>
<accession>A0AAV8ZG16</accession>
<comment type="subcellular location">
    <subcellularLocation>
        <location evidence="2">Endoplasmic reticulum membrane</location>
        <topology evidence="2">Multi-pass membrane protein</topology>
    </subcellularLocation>
</comment>
<keyword evidence="10 15" id="KW-1133">Transmembrane helix</keyword>
<feature type="transmembrane region" description="Helical" evidence="15">
    <location>
        <begin position="515"/>
        <end position="535"/>
    </location>
</feature>
<feature type="domain" description="Peptidase M28" evidence="16">
    <location>
        <begin position="153"/>
        <end position="345"/>
    </location>
</feature>
<dbReference type="PANTHER" id="PTHR12147">
    <property type="entry name" value="METALLOPEPTIDASE M28 FAMILY MEMBER"/>
    <property type="match status" value="1"/>
</dbReference>
<feature type="domain" description="Endoplasmic reticulum metallopeptidase 1-like C-terminal" evidence="17">
    <location>
        <begin position="587"/>
        <end position="815"/>
    </location>
</feature>
<dbReference type="GO" id="GO:0006508">
    <property type="term" value="P:proteolysis"/>
    <property type="evidence" value="ECO:0007669"/>
    <property type="project" value="UniProtKB-KW"/>
</dbReference>
<feature type="transmembrane region" description="Helical" evidence="15">
    <location>
        <begin position="370"/>
        <end position="395"/>
    </location>
</feature>
<keyword evidence="7" id="KW-0378">Hydrolase</keyword>
<organism evidence="18 19">
    <name type="scientific">Aromia moschata</name>
    <dbReference type="NCBI Taxonomy" id="1265417"/>
    <lineage>
        <taxon>Eukaryota</taxon>
        <taxon>Metazoa</taxon>
        <taxon>Ecdysozoa</taxon>
        <taxon>Arthropoda</taxon>
        <taxon>Hexapoda</taxon>
        <taxon>Insecta</taxon>
        <taxon>Pterygota</taxon>
        <taxon>Neoptera</taxon>
        <taxon>Endopterygota</taxon>
        <taxon>Coleoptera</taxon>
        <taxon>Polyphaga</taxon>
        <taxon>Cucujiformia</taxon>
        <taxon>Chrysomeloidea</taxon>
        <taxon>Cerambycidae</taxon>
        <taxon>Cerambycinae</taxon>
        <taxon>Callichromatini</taxon>
        <taxon>Aromia</taxon>
    </lineage>
</organism>
<evidence type="ECO:0000256" key="5">
    <source>
        <dbReference type="ARBA" id="ARBA00022692"/>
    </source>
</evidence>
<evidence type="ECO:0000256" key="3">
    <source>
        <dbReference type="ARBA" id="ARBA00010918"/>
    </source>
</evidence>
<evidence type="ECO:0000256" key="11">
    <source>
        <dbReference type="ARBA" id="ARBA00023049"/>
    </source>
</evidence>
<dbReference type="CDD" id="cd03875">
    <property type="entry name" value="M28_Fxna_like"/>
    <property type="match status" value="1"/>
</dbReference>
<dbReference type="InterPro" id="IPR045175">
    <property type="entry name" value="M28_fam"/>
</dbReference>
<feature type="transmembrane region" description="Helical" evidence="15">
    <location>
        <begin position="556"/>
        <end position="578"/>
    </location>
</feature>
<evidence type="ECO:0000259" key="16">
    <source>
        <dbReference type="Pfam" id="PF04389"/>
    </source>
</evidence>
<keyword evidence="4" id="KW-0645">Protease</keyword>
<dbReference type="EMBL" id="JAPWTK010000001">
    <property type="protein sequence ID" value="KAJ8963361.1"/>
    <property type="molecule type" value="Genomic_DNA"/>
</dbReference>
<feature type="transmembrane region" description="Helical" evidence="15">
    <location>
        <begin position="416"/>
        <end position="442"/>
    </location>
</feature>
<evidence type="ECO:0000259" key="17">
    <source>
        <dbReference type="Pfam" id="PF22248"/>
    </source>
</evidence>
<keyword evidence="11" id="KW-0482">Metalloprotease</keyword>
<evidence type="ECO:0000256" key="10">
    <source>
        <dbReference type="ARBA" id="ARBA00022989"/>
    </source>
</evidence>
<dbReference type="GO" id="GO:0046872">
    <property type="term" value="F:metal ion binding"/>
    <property type="evidence" value="ECO:0007669"/>
    <property type="project" value="UniProtKB-KW"/>
</dbReference>
<feature type="transmembrane region" description="Helical" evidence="15">
    <location>
        <begin position="32"/>
        <end position="51"/>
    </location>
</feature>
<comment type="caution">
    <text evidence="18">The sequence shown here is derived from an EMBL/GenBank/DDBJ whole genome shotgun (WGS) entry which is preliminary data.</text>
</comment>
<evidence type="ECO:0000256" key="15">
    <source>
        <dbReference type="SAM" id="Phobius"/>
    </source>
</evidence>
<dbReference type="GO" id="GO:0005789">
    <property type="term" value="C:endoplasmic reticulum membrane"/>
    <property type="evidence" value="ECO:0007669"/>
    <property type="project" value="UniProtKB-SubCell"/>
</dbReference>
<keyword evidence="6" id="KW-0479">Metal-binding</keyword>
<evidence type="ECO:0000256" key="13">
    <source>
        <dbReference type="ARBA" id="ARBA00023180"/>
    </source>
</evidence>
<gene>
    <name evidence="18" type="ORF">NQ318_018833</name>
</gene>
<keyword evidence="5 15" id="KW-0812">Transmembrane</keyword>
<dbReference type="Pfam" id="PF22248">
    <property type="entry name" value="ERMP1_C"/>
    <property type="match status" value="1"/>
</dbReference>
<dbReference type="Gene3D" id="3.40.630.10">
    <property type="entry name" value="Zn peptidases"/>
    <property type="match status" value="1"/>
</dbReference>
<sequence length="817" mass="92306">MRKRYGSAENKPNDDDDGNLHTHINRNSIHSVPFYAGIAVLISLGLLYGLVDIIDNILPTPLTISDEKDYPDSFIAERAINDLDELTKIGPRITGGYENEFIAVNFLERRIYNIIQHAHPNQKIELDLQLVSGAYNLDLLLVDQINVYANVQNVVVKLHGKNDSTNSVLINSHFDSVPTSPGGSDDGINVAAMLEILRKMSKSPLRPTHNVIFLFNGAEETPLQAAHGFITQHKWANGTKVVVNLEACGAGGKIILFQSGPDTPWIMKYYSRVPHPYGQAAGEEIFQTGWIPSDTDFRIFRDYGGLVGVDMAFYKNGYRYHTKYDDFEHIPHGSYQHVGDNTLSLIKDLADAPEVENPVPTPGKMVYFDVLGWFMVSYTTTTAVILNLVTVFVSVSTFVYSAADFKLKCTKSTFKYLGVTLAGILGSWLTAGFTVCAIAYFLDLTSCTMSWYANPWMIFGLYMLPTVALSGCFLFLINHDKISSNIKCHVQAHVVRLIWTVILLVGTILKIRTMYALLVPVLFHSLAFIVIHGLRWQHTVRKWQVALITLIRDAKYFFASLAVIFVVFLVVALTPLGFPYRGNPDSPAPQRQWLLHTKRLFHNEEGVVEKTDAGIFFLNLDRNSPRILKNYIKDLNKAKPLEEDCKNYLLCGLPLSHAKMVQVMHLSTWIPANQPILPEQMSFTYNSKEQINSTTIRYNVTLSGSDRLAIYLVPKKDMKLVRISLIESLVQSNFWYNDRQLYFILFTYGRDPADLSFTFDVEVPEGYNGTTVDVAATAKYVHDKKFVKTPYYLSLIRQFPDWADVTPWLGVYSSYVL</sequence>
<keyword evidence="12 15" id="KW-0472">Membrane</keyword>
<name>A0AAV8ZG16_9CUCU</name>
<evidence type="ECO:0000256" key="2">
    <source>
        <dbReference type="ARBA" id="ARBA00004477"/>
    </source>
</evidence>
<keyword evidence="13" id="KW-0325">Glycoprotein</keyword>
<keyword evidence="19" id="KW-1185">Reference proteome</keyword>